<evidence type="ECO:0000313" key="1">
    <source>
        <dbReference type="EMBL" id="GBF44478.1"/>
    </source>
</evidence>
<organism evidence="1 2">
    <name type="scientific">Leptospira ellinghausenii</name>
    <dbReference type="NCBI Taxonomy" id="1917822"/>
    <lineage>
        <taxon>Bacteria</taxon>
        <taxon>Pseudomonadati</taxon>
        <taxon>Spirochaetota</taxon>
        <taxon>Spirochaetia</taxon>
        <taxon>Leptospirales</taxon>
        <taxon>Leptospiraceae</taxon>
        <taxon>Leptospira</taxon>
    </lineage>
</organism>
<reference evidence="2" key="1">
    <citation type="journal article" date="2019" name="Microbiol. Immunol.">
        <title>Molecular and phenotypic characterization of Leptospira johnsonii sp. nov., Leptospira ellinghausenii sp. nov. and Leptospira ryugenii sp. nov. isolated from soil and water in Japan.</title>
        <authorList>
            <person name="Masuzawa T."/>
            <person name="Saito M."/>
            <person name="Nakao R."/>
            <person name="Nikaido Y."/>
            <person name="Matsumoto M."/>
            <person name="Ogawa M."/>
            <person name="Yokoyama M."/>
            <person name="Hidaka Y."/>
            <person name="Tomita J."/>
            <person name="Sakakibara K."/>
            <person name="Suzuki K."/>
            <person name="Yasuda S."/>
            <person name="Sato H."/>
            <person name="Yamaguchi M."/>
            <person name="Yoshida S.I."/>
            <person name="Koizumi N."/>
            <person name="Kawamura Y."/>
        </authorList>
    </citation>
    <scope>NUCLEOTIDE SEQUENCE [LARGE SCALE GENOMIC DNA]</scope>
    <source>
        <strain evidence="2">E18</strain>
    </source>
</reference>
<dbReference type="EMBL" id="BFAZ01000013">
    <property type="protein sequence ID" value="GBF44478.1"/>
    <property type="molecule type" value="Genomic_DNA"/>
</dbReference>
<dbReference type="Proteomes" id="UP000245206">
    <property type="component" value="Unassembled WGS sequence"/>
</dbReference>
<name>A0A2P2DIM8_9LEPT</name>
<proteinExistence type="predicted"/>
<keyword evidence="2" id="KW-1185">Reference proteome</keyword>
<gene>
    <name evidence="1" type="ORF">LPTSP2_37810</name>
</gene>
<accession>A0A2P2DIM8</accession>
<protein>
    <submittedName>
        <fullName evidence="1">Thiol-disulfide oxidoreductase DCC</fullName>
    </submittedName>
</protein>
<comment type="caution">
    <text evidence="1">The sequence shown here is derived from an EMBL/GenBank/DDBJ whole genome shotgun (WGS) entry which is preliminary data.</text>
</comment>
<dbReference type="AlphaFoldDB" id="A0A2P2DIM8"/>
<sequence length="64" mass="7428">MHDSFFEILKEEIENSKSEKYQFGKTQSELQTEFKKVRHLIDSTAVNRYAKSSTSMNPLGGLWS</sequence>
<evidence type="ECO:0000313" key="2">
    <source>
        <dbReference type="Proteomes" id="UP000245206"/>
    </source>
</evidence>